<dbReference type="Pfam" id="PF24363">
    <property type="entry name" value="DUF7519"/>
    <property type="match status" value="1"/>
</dbReference>
<dbReference type="Proteomes" id="UP001597119">
    <property type="component" value="Unassembled WGS sequence"/>
</dbReference>
<evidence type="ECO:0000256" key="1">
    <source>
        <dbReference type="SAM" id="Phobius"/>
    </source>
</evidence>
<sequence>MSQAEPPSSSAMVHRPTTLASAVAVLIAAGSVLLVAGTAHALPIAVTVFGLLVVGFATHGNWNDRVATALISVCGLGLVVAGLAFVFTTDLDSIAAAELYPGLAGVAVLAVALLPLRRGWETALATAGAGLVFIAVLNSGVAYDSGRLALLLATAGVVASWDAARHAITLGDQVGQQAATSSVELTHIGATVLTGAVFVALTELIWRLGVTGLPLEGLVVFLGAALAFLVVLYK</sequence>
<keyword evidence="1" id="KW-0812">Transmembrane</keyword>
<keyword evidence="1" id="KW-1133">Transmembrane helix</keyword>
<dbReference type="RefSeq" id="WP_247378500.1">
    <property type="nucleotide sequence ID" value="NZ_JALLGV010000005.1"/>
</dbReference>
<accession>A0ABD6CF72</accession>
<feature type="transmembrane region" description="Helical" evidence="1">
    <location>
        <begin position="66"/>
        <end position="87"/>
    </location>
</feature>
<evidence type="ECO:0000313" key="2">
    <source>
        <dbReference type="EMBL" id="MFD1588845.1"/>
    </source>
</evidence>
<proteinExistence type="predicted"/>
<feature type="transmembrane region" description="Helical" evidence="1">
    <location>
        <begin position="99"/>
        <end position="116"/>
    </location>
</feature>
<protein>
    <submittedName>
        <fullName evidence="2">Uncharacterized protein</fullName>
    </submittedName>
</protein>
<organism evidence="2 3">
    <name type="scientific">Halorientalis brevis</name>
    <dbReference type="NCBI Taxonomy" id="1126241"/>
    <lineage>
        <taxon>Archaea</taxon>
        <taxon>Methanobacteriati</taxon>
        <taxon>Methanobacteriota</taxon>
        <taxon>Stenosarchaea group</taxon>
        <taxon>Halobacteria</taxon>
        <taxon>Halobacteriales</taxon>
        <taxon>Haloarculaceae</taxon>
        <taxon>Halorientalis</taxon>
    </lineage>
</organism>
<feature type="transmembrane region" description="Helical" evidence="1">
    <location>
        <begin position="12"/>
        <end position="35"/>
    </location>
</feature>
<reference evidence="2 3" key="1">
    <citation type="journal article" date="2019" name="Int. J. Syst. Evol. Microbiol.">
        <title>The Global Catalogue of Microorganisms (GCM) 10K type strain sequencing project: providing services to taxonomists for standard genome sequencing and annotation.</title>
        <authorList>
            <consortium name="The Broad Institute Genomics Platform"/>
            <consortium name="The Broad Institute Genome Sequencing Center for Infectious Disease"/>
            <person name="Wu L."/>
            <person name="Ma J."/>
        </authorList>
    </citation>
    <scope>NUCLEOTIDE SEQUENCE [LARGE SCALE GENOMIC DNA]</scope>
    <source>
        <strain evidence="2 3">CGMCC 1.12125</strain>
    </source>
</reference>
<comment type="caution">
    <text evidence="2">The sequence shown here is derived from an EMBL/GenBank/DDBJ whole genome shotgun (WGS) entry which is preliminary data.</text>
</comment>
<dbReference type="EMBL" id="JBHUDJ010000014">
    <property type="protein sequence ID" value="MFD1588845.1"/>
    <property type="molecule type" value="Genomic_DNA"/>
</dbReference>
<name>A0ABD6CF72_9EURY</name>
<dbReference type="AlphaFoldDB" id="A0ABD6CF72"/>
<gene>
    <name evidence="2" type="ORF">ACFR9U_17850</name>
</gene>
<keyword evidence="3" id="KW-1185">Reference proteome</keyword>
<dbReference type="InterPro" id="IPR055941">
    <property type="entry name" value="DUF7519"/>
</dbReference>
<feature type="transmembrane region" description="Helical" evidence="1">
    <location>
        <begin position="212"/>
        <end position="233"/>
    </location>
</feature>
<feature type="transmembrane region" description="Helical" evidence="1">
    <location>
        <begin position="123"/>
        <end position="142"/>
    </location>
</feature>
<keyword evidence="1" id="KW-0472">Membrane</keyword>
<evidence type="ECO:0000313" key="3">
    <source>
        <dbReference type="Proteomes" id="UP001597119"/>
    </source>
</evidence>